<name>A0ABV9MTR2_9ENTE</name>
<proteinExistence type="predicted"/>
<dbReference type="Pfam" id="PF01551">
    <property type="entry name" value="Peptidase_M23"/>
    <property type="match status" value="1"/>
</dbReference>
<keyword evidence="5" id="KW-1185">Reference proteome</keyword>
<organism evidence="4 5">
    <name type="scientific">Enterococcus lemanii</name>
    <dbReference type="NCBI Taxonomy" id="1159752"/>
    <lineage>
        <taxon>Bacteria</taxon>
        <taxon>Bacillati</taxon>
        <taxon>Bacillota</taxon>
        <taxon>Bacilli</taxon>
        <taxon>Lactobacillales</taxon>
        <taxon>Enterococcaceae</taxon>
        <taxon>Enterococcus</taxon>
    </lineage>
</organism>
<dbReference type="InterPro" id="IPR011055">
    <property type="entry name" value="Dup_hybrid_motif"/>
</dbReference>
<dbReference type="PANTHER" id="PTHR21666:SF270">
    <property type="entry name" value="MUREIN HYDROLASE ACTIVATOR ENVC"/>
    <property type="match status" value="1"/>
</dbReference>
<reference evidence="5" key="1">
    <citation type="journal article" date="2019" name="Int. J. Syst. Evol. Microbiol.">
        <title>The Global Catalogue of Microorganisms (GCM) 10K type strain sequencing project: providing services to taxonomists for standard genome sequencing and annotation.</title>
        <authorList>
            <consortium name="The Broad Institute Genomics Platform"/>
            <consortium name="The Broad Institute Genome Sequencing Center for Infectious Disease"/>
            <person name="Wu L."/>
            <person name="Ma J."/>
        </authorList>
    </citation>
    <scope>NUCLEOTIDE SEQUENCE [LARGE SCALE GENOMIC DNA]</scope>
    <source>
        <strain evidence="5">CGMCC 1.19032</strain>
    </source>
</reference>
<sequence length="330" mass="36334">MKLKKLLLLAGVGSLFFFSQNTFAQEINEALAKQQTTIATLENQLTEIQKEQIIAATKEEQQTASLKEIETRIEQLGLEKVTLIKKIESKETLIQAVKDNLAKSGTSDTEHSFATALSVLIKQHKQLETELATIEKKWQQQITDQTTLLEEKASQAQEQTALIEENAHVLATLETEKNKLTELEQQKQKEEEQAAALARTGFLSPLTIPLNVSSPFGYRVDPTGYSGNQHDGIDLTGSYGTPILAARYGTVVEAGYQASAGNYAIIQHDNGYYTYYMHMTELFVSIGQSLETSQQIGTMGTTGNSTGVHLHFGIATGIWSGFVDPASFIL</sequence>
<evidence type="ECO:0000256" key="2">
    <source>
        <dbReference type="SAM" id="SignalP"/>
    </source>
</evidence>
<evidence type="ECO:0000256" key="1">
    <source>
        <dbReference type="SAM" id="Coils"/>
    </source>
</evidence>
<evidence type="ECO:0000313" key="5">
    <source>
        <dbReference type="Proteomes" id="UP001595969"/>
    </source>
</evidence>
<dbReference type="Proteomes" id="UP001595969">
    <property type="component" value="Unassembled WGS sequence"/>
</dbReference>
<dbReference type="Gene3D" id="2.70.70.10">
    <property type="entry name" value="Glucose Permease (Domain IIA)"/>
    <property type="match status" value="1"/>
</dbReference>
<dbReference type="InterPro" id="IPR016047">
    <property type="entry name" value="M23ase_b-sheet_dom"/>
</dbReference>
<evidence type="ECO:0000259" key="3">
    <source>
        <dbReference type="Pfam" id="PF01551"/>
    </source>
</evidence>
<feature type="domain" description="M23ase beta-sheet core" evidence="3">
    <location>
        <begin position="229"/>
        <end position="315"/>
    </location>
</feature>
<dbReference type="EMBL" id="JBHSGS010000015">
    <property type="protein sequence ID" value="MFC4718710.1"/>
    <property type="molecule type" value="Genomic_DNA"/>
</dbReference>
<evidence type="ECO:0000313" key="4">
    <source>
        <dbReference type="EMBL" id="MFC4718710.1"/>
    </source>
</evidence>
<feature type="coiled-coil region" evidence="1">
    <location>
        <begin position="166"/>
        <end position="200"/>
    </location>
</feature>
<dbReference type="InterPro" id="IPR050570">
    <property type="entry name" value="Cell_wall_metabolism_enzyme"/>
</dbReference>
<gene>
    <name evidence="4" type="ORF">ACFO5I_02995</name>
</gene>
<dbReference type="CDD" id="cd12797">
    <property type="entry name" value="M23_peptidase"/>
    <property type="match status" value="1"/>
</dbReference>
<feature type="chain" id="PRO_5045298538" evidence="2">
    <location>
        <begin position="25"/>
        <end position="330"/>
    </location>
</feature>
<protein>
    <submittedName>
        <fullName evidence="4">Peptidoglycan DD-metalloendopeptidase family protein</fullName>
    </submittedName>
</protein>
<dbReference type="SUPFAM" id="SSF51261">
    <property type="entry name" value="Duplicated hybrid motif"/>
    <property type="match status" value="1"/>
</dbReference>
<feature type="coiled-coil region" evidence="1">
    <location>
        <begin position="24"/>
        <end position="86"/>
    </location>
</feature>
<dbReference type="PANTHER" id="PTHR21666">
    <property type="entry name" value="PEPTIDASE-RELATED"/>
    <property type="match status" value="1"/>
</dbReference>
<feature type="signal peptide" evidence="2">
    <location>
        <begin position="1"/>
        <end position="24"/>
    </location>
</feature>
<dbReference type="RefSeq" id="WP_204653985.1">
    <property type="nucleotide sequence ID" value="NZ_JAFBFD010000017.1"/>
</dbReference>
<keyword evidence="1" id="KW-0175">Coiled coil</keyword>
<accession>A0ABV9MTR2</accession>
<comment type="caution">
    <text evidence="4">The sequence shown here is derived from an EMBL/GenBank/DDBJ whole genome shotgun (WGS) entry which is preliminary data.</text>
</comment>
<keyword evidence="2" id="KW-0732">Signal</keyword>